<dbReference type="Gene3D" id="2.70.98.10">
    <property type="match status" value="1"/>
</dbReference>
<evidence type="ECO:0000256" key="6">
    <source>
        <dbReference type="ARBA" id="ARBA00023295"/>
    </source>
</evidence>
<dbReference type="AlphaFoldDB" id="A0AAU8DT72"/>
<dbReference type="InterPro" id="IPR050347">
    <property type="entry name" value="Bact_Beta-galactosidase"/>
</dbReference>
<dbReference type="RefSeq" id="WP_353650944.1">
    <property type="nucleotide sequence ID" value="NZ_CP159218.1"/>
</dbReference>
<dbReference type="PANTHER" id="PTHR46323:SF2">
    <property type="entry name" value="BETA-GALACTOSIDASE"/>
    <property type="match status" value="1"/>
</dbReference>
<gene>
    <name evidence="10" type="ORF">ABLG96_08645</name>
</gene>
<keyword evidence="5 10" id="KW-0378">Hydrolase</keyword>
<accession>A0AAU8DT72</accession>
<dbReference type="InterPro" id="IPR008979">
    <property type="entry name" value="Galactose-bd-like_sf"/>
</dbReference>
<dbReference type="Pfam" id="PF02929">
    <property type="entry name" value="Bgal_small_N"/>
    <property type="match status" value="1"/>
</dbReference>
<evidence type="ECO:0000256" key="2">
    <source>
        <dbReference type="ARBA" id="ARBA00007401"/>
    </source>
</evidence>
<dbReference type="Gene3D" id="3.20.20.80">
    <property type="entry name" value="Glycosidases"/>
    <property type="match status" value="1"/>
</dbReference>
<dbReference type="PRINTS" id="PR00132">
    <property type="entry name" value="GLHYDRLASE2"/>
</dbReference>
<dbReference type="InterPro" id="IPR014718">
    <property type="entry name" value="GH-type_carb-bd"/>
</dbReference>
<dbReference type="GO" id="GO:0009341">
    <property type="term" value="C:beta-galactosidase complex"/>
    <property type="evidence" value="ECO:0007669"/>
    <property type="project" value="InterPro"/>
</dbReference>
<dbReference type="SUPFAM" id="SSF49785">
    <property type="entry name" value="Galactose-binding domain-like"/>
    <property type="match status" value="1"/>
</dbReference>
<dbReference type="Pfam" id="PF16353">
    <property type="entry name" value="LacZ_4"/>
    <property type="match status" value="1"/>
</dbReference>
<dbReference type="InterPro" id="IPR017853">
    <property type="entry name" value="GH"/>
</dbReference>
<reference evidence="10" key="1">
    <citation type="submission" date="2024-05" db="EMBL/GenBank/DDBJ databases">
        <authorList>
            <person name="Cai S.Y."/>
            <person name="Jin L.M."/>
            <person name="Li H.R."/>
        </authorList>
    </citation>
    <scope>NUCLEOTIDE SEQUENCE</scope>
    <source>
        <strain evidence="10">A5-74</strain>
    </source>
</reference>
<evidence type="ECO:0000259" key="9">
    <source>
        <dbReference type="SMART" id="SM01038"/>
    </source>
</evidence>
<dbReference type="InterPro" id="IPR032312">
    <property type="entry name" value="LacZ_4"/>
</dbReference>
<dbReference type="Pfam" id="PF02836">
    <property type="entry name" value="Glyco_hydro_2_C"/>
    <property type="match status" value="1"/>
</dbReference>
<dbReference type="InterPro" id="IPR011013">
    <property type="entry name" value="Gal_mutarotase_sf_dom"/>
</dbReference>
<dbReference type="InterPro" id="IPR036156">
    <property type="entry name" value="Beta-gal/glucu_dom_sf"/>
</dbReference>
<name>A0AAU8DT72_9ACTN</name>
<feature type="region of interest" description="Disordered" evidence="8">
    <location>
        <begin position="46"/>
        <end position="71"/>
    </location>
</feature>
<dbReference type="SUPFAM" id="SSF74650">
    <property type="entry name" value="Galactose mutarotase-like"/>
    <property type="match status" value="1"/>
</dbReference>
<evidence type="ECO:0000256" key="5">
    <source>
        <dbReference type="ARBA" id="ARBA00022801"/>
    </source>
</evidence>
<feature type="domain" description="Beta galactosidase small chain/" evidence="9">
    <location>
        <begin position="745"/>
        <end position="1027"/>
    </location>
</feature>
<protein>
    <recommendedName>
        <fullName evidence="4">Beta-galactosidase</fullName>
        <ecNumber evidence="3">3.2.1.23</ecNumber>
    </recommendedName>
    <alternativeName>
        <fullName evidence="7">Lactase</fullName>
    </alternativeName>
</protein>
<dbReference type="EMBL" id="CP159218">
    <property type="protein sequence ID" value="XCG65339.1"/>
    <property type="molecule type" value="Genomic_DNA"/>
</dbReference>
<dbReference type="GO" id="GO:0004565">
    <property type="term" value="F:beta-galactosidase activity"/>
    <property type="evidence" value="ECO:0007669"/>
    <property type="project" value="UniProtKB-EC"/>
</dbReference>
<dbReference type="Gene3D" id="2.60.120.260">
    <property type="entry name" value="Galactose-binding domain-like"/>
    <property type="match status" value="1"/>
</dbReference>
<evidence type="ECO:0000256" key="1">
    <source>
        <dbReference type="ARBA" id="ARBA00001412"/>
    </source>
</evidence>
<dbReference type="InterPro" id="IPR023232">
    <property type="entry name" value="Glyco_hydro_2_AS"/>
</dbReference>
<proteinExistence type="inferred from homology"/>
<organism evidence="10">
    <name type="scientific">Nakamurella sp. A5-74</name>
    <dbReference type="NCBI Taxonomy" id="3158264"/>
    <lineage>
        <taxon>Bacteria</taxon>
        <taxon>Bacillati</taxon>
        <taxon>Actinomycetota</taxon>
        <taxon>Actinomycetes</taxon>
        <taxon>Nakamurellales</taxon>
        <taxon>Nakamurellaceae</taxon>
        <taxon>Nakamurella</taxon>
    </lineage>
</organism>
<comment type="similarity">
    <text evidence="2">Belongs to the glycosyl hydrolase 2 family.</text>
</comment>
<dbReference type="InterPro" id="IPR006103">
    <property type="entry name" value="Glyco_hydro_2_cat"/>
</dbReference>
<dbReference type="Pfam" id="PF02837">
    <property type="entry name" value="Glyco_hydro_2_N"/>
    <property type="match status" value="1"/>
</dbReference>
<dbReference type="Gene3D" id="2.60.40.10">
    <property type="entry name" value="Immunoglobulins"/>
    <property type="match status" value="2"/>
</dbReference>
<dbReference type="PROSITE" id="PS00719">
    <property type="entry name" value="GLYCOSYL_HYDROL_F2_1"/>
    <property type="match status" value="1"/>
</dbReference>
<evidence type="ECO:0000256" key="7">
    <source>
        <dbReference type="ARBA" id="ARBA00032230"/>
    </source>
</evidence>
<evidence type="ECO:0000313" key="10">
    <source>
        <dbReference type="EMBL" id="XCG65339.1"/>
    </source>
</evidence>
<dbReference type="InterPro" id="IPR006101">
    <property type="entry name" value="Glyco_hydro_2"/>
</dbReference>
<evidence type="ECO:0000256" key="4">
    <source>
        <dbReference type="ARBA" id="ARBA00013303"/>
    </source>
</evidence>
<dbReference type="InterPro" id="IPR006104">
    <property type="entry name" value="Glyco_hydro_2_N"/>
</dbReference>
<comment type="catalytic activity">
    <reaction evidence="1">
        <text>Hydrolysis of terminal non-reducing beta-D-galactose residues in beta-D-galactosides.</text>
        <dbReference type="EC" id="3.2.1.23"/>
    </reaction>
</comment>
<evidence type="ECO:0000256" key="8">
    <source>
        <dbReference type="SAM" id="MobiDB-lite"/>
    </source>
</evidence>
<dbReference type="SUPFAM" id="SSF51445">
    <property type="entry name" value="(Trans)glycosidases"/>
    <property type="match status" value="1"/>
</dbReference>
<dbReference type="GO" id="GO:0030246">
    <property type="term" value="F:carbohydrate binding"/>
    <property type="evidence" value="ECO:0007669"/>
    <property type="project" value="InterPro"/>
</dbReference>
<dbReference type="InterPro" id="IPR013783">
    <property type="entry name" value="Ig-like_fold"/>
</dbReference>
<sequence length="1035" mass="112098">MFQSPGYLTDPTPGHGRQLPPRSWLSSDAPRLSLNGDWAFRLSPTAAGTDHPAVSPADSSTDGATDGAFAAPGFDDSDWDSLPVPSHWVLHGEGSYGRPWYTNVQYPFPIDPPFVPDANPTGDHRRSIDVPQEWADAGRIVLRFDGAESMIRVWVNGSEVGVATGSRLATEFDVTEQIRCGDSNVVAVRVHQWSAASYLEDQDQWWMPGIFRDVTLLARPTSGIDDVWLRTTYATDGSGTIDPEITAAATAFPVTVSVPELGVDVTFGEPAAVTTIPIAAVGPWSAEVPRRYAATVSNAAETISLQLGFRTVEIVGDQLLANGRRLVFHGVNRHETHPERGRVFDEVWARQDLAQMKRHNVNAIRTSHYPPHPRLLDLADELGLWVVLECDYETHGFEHIGAETSADVRPGWIGNPSDDPQWRAALLDRIRRTVERDKNHPSIAIWSLGNEAGTGSNLAAMAAWVHDRDPSRPVHYEGDYTGEYTDIYSRMYATVLEVQSIGGDDPAAATPLMGCNAAQAVRQRSKPFLLCEYVHAMGNGPGAIDDYEDLVHRFPRLHGGFVWEWRDHGILTTTADGTPFYAYGGDFDEPVHDGNFVMDGLVLSDDTPSPGLHEWAAVVQPLQFSLDAGRLTVRNLRHTADTGDLTLRWRREVDGRAGQDAVGELTLLVEAGVDGSVDLPAEALLVGDAGETWLSVEAATAAESAWAEAGHVVARAQFDLSPARSALSRQAAASLLTSAVPQSLVIGTATFTSGELVSLGGLPVSGPLLELWRAPTDNDEGDDRGSLELGPPGPLGLGVPGPSSATRWRAVGLDRITHRCESIEHADGVLRIVSRSAAADRAEWVRTTATWSKQDGATRLDLNIEPSADWRVTWPRVGVSWQLPSEISAAHWFGLGPGEWYPDSVRATRVGRFDATLQELATEYARPQETGHRAGLRELVLLAGDTPTLTITALPGGCGSRPGFTLSRWTAEELTAAAHPHELPTPSSTWLTIDAAVHGLGSRACGPDVWPTAQLHPQSHRLSLLFSAVEAAADR</sequence>
<dbReference type="GO" id="GO:0005990">
    <property type="term" value="P:lactose catabolic process"/>
    <property type="evidence" value="ECO:0007669"/>
    <property type="project" value="TreeGrafter"/>
</dbReference>
<dbReference type="InterPro" id="IPR023230">
    <property type="entry name" value="Glyco_hydro_2_CS"/>
</dbReference>
<dbReference type="PANTHER" id="PTHR46323">
    <property type="entry name" value="BETA-GALACTOSIDASE"/>
    <property type="match status" value="1"/>
</dbReference>
<dbReference type="EC" id="3.2.1.23" evidence="3"/>
<dbReference type="PROSITE" id="PS00608">
    <property type="entry name" value="GLYCOSYL_HYDROL_F2_2"/>
    <property type="match status" value="1"/>
</dbReference>
<evidence type="ECO:0000256" key="3">
    <source>
        <dbReference type="ARBA" id="ARBA00012756"/>
    </source>
</evidence>
<dbReference type="SUPFAM" id="SSF49303">
    <property type="entry name" value="beta-Galactosidase/glucuronidase domain"/>
    <property type="match status" value="2"/>
</dbReference>
<keyword evidence="6" id="KW-0326">Glycosidase</keyword>
<dbReference type="InterPro" id="IPR004199">
    <property type="entry name" value="B-gal_small/dom_5"/>
</dbReference>
<feature type="region of interest" description="Disordered" evidence="8">
    <location>
        <begin position="774"/>
        <end position="803"/>
    </location>
</feature>
<feature type="region of interest" description="Disordered" evidence="8">
    <location>
        <begin position="1"/>
        <end position="27"/>
    </location>
</feature>
<dbReference type="SMART" id="SM01038">
    <property type="entry name" value="Bgal_small_N"/>
    <property type="match status" value="1"/>
</dbReference>